<feature type="chain" id="PRO_5037009860" evidence="2">
    <location>
        <begin position="19"/>
        <end position="130"/>
    </location>
</feature>
<reference evidence="4" key="1">
    <citation type="submission" date="2022-11" db="UniProtKB">
        <authorList>
            <consortium name="WormBaseParasite"/>
        </authorList>
    </citation>
    <scope>IDENTIFICATION</scope>
</reference>
<accession>A0A914PD01</accession>
<feature type="signal peptide" evidence="2">
    <location>
        <begin position="1"/>
        <end position="18"/>
    </location>
</feature>
<evidence type="ECO:0000313" key="4">
    <source>
        <dbReference type="WBParaSite" id="PDA_v2.g12642.t1"/>
    </source>
</evidence>
<protein>
    <submittedName>
        <fullName evidence="4">Uncharacterized protein</fullName>
    </submittedName>
</protein>
<keyword evidence="3" id="KW-1185">Reference proteome</keyword>
<evidence type="ECO:0000256" key="2">
    <source>
        <dbReference type="SAM" id="SignalP"/>
    </source>
</evidence>
<organism evidence="3 4">
    <name type="scientific">Panagrolaimus davidi</name>
    <dbReference type="NCBI Taxonomy" id="227884"/>
    <lineage>
        <taxon>Eukaryota</taxon>
        <taxon>Metazoa</taxon>
        <taxon>Ecdysozoa</taxon>
        <taxon>Nematoda</taxon>
        <taxon>Chromadorea</taxon>
        <taxon>Rhabditida</taxon>
        <taxon>Tylenchina</taxon>
        <taxon>Panagrolaimomorpha</taxon>
        <taxon>Panagrolaimoidea</taxon>
        <taxon>Panagrolaimidae</taxon>
        <taxon>Panagrolaimus</taxon>
    </lineage>
</organism>
<evidence type="ECO:0000256" key="1">
    <source>
        <dbReference type="SAM" id="MobiDB-lite"/>
    </source>
</evidence>
<keyword evidence="2" id="KW-0732">Signal</keyword>
<dbReference type="WBParaSite" id="PDA_v2.g12642.t1">
    <property type="protein sequence ID" value="PDA_v2.g12642.t1"/>
    <property type="gene ID" value="PDA_v2.g12642"/>
</dbReference>
<dbReference type="Proteomes" id="UP000887578">
    <property type="component" value="Unplaced"/>
</dbReference>
<dbReference type="AlphaFoldDB" id="A0A914PD01"/>
<feature type="region of interest" description="Disordered" evidence="1">
    <location>
        <begin position="72"/>
        <end position="130"/>
    </location>
</feature>
<feature type="compositionally biased region" description="Low complexity" evidence="1">
    <location>
        <begin position="102"/>
        <end position="118"/>
    </location>
</feature>
<proteinExistence type="predicted"/>
<name>A0A914PD01_9BILA</name>
<sequence>MYVLILSILLLLRSESETESVASASAETQEDGNIEWHTVASANRDRQLLSDELVPLSRRMREILNCAPRVDESALDSDSGIRVSNGEPNDEEKGPLALIFVEPVPESTTTTTSSPSDSESSEEANVRVKK</sequence>
<evidence type="ECO:0000313" key="3">
    <source>
        <dbReference type="Proteomes" id="UP000887578"/>
    </source>
</evidence>